<proteinExistence type="predicted"/>
<feature type="compositionally biased region" description="Basic and acidic residues" evidence="1">
    <location>
        <begin position="198"/>
        <end position="217"/>
    </location>
</feature>
<evidence type="ECO:0000256" key="2">
    <source>
        <dbReference type="SAM" id="Phobius"/>
    </source>
</evidence>
<gene>
    <name evidence="3" type="ORF">EMPG_14964</name>
</gene>
<dbReference type="AlphaFoldDB" id="A0A0H1BES8"/>
<feature type="compositionally biased region" description="Basic and acidic residues" evidence="1">
    <location>
        <begin position="225"/>
        <end position="234"/>
    </location>
</feature>
<keyword evidence="2" id="KW-0472">Membrane</keyword>
<dbReference type="OrthoDB" id="529205at2759"/>
<keyword evidence="4" id="KW-1185">Reference proteome</keyword>
<evidence type="ECO:0000313" key="3">
    <source>
        <dbReference type="EMBL" id="KLJ09638.1"/>
    </source>
</evidence>
<sequence length="270" mass="29762">MYGSSRVVAYENRDGRWLLHPAPHHSNAELASKRVPVKGRGMFVDVRARRVCQRYRDNDELFLENALMPGVYLLKVGLWMVVLAKRARSGSPMTSCISNPVAALGSGDLALHGTEGNGLDLDSSEATAYLNVVRLAVPSFPLAIFDTNQHRTARFLNRPISAARVYTPCLSQGFHQSSTRNALKESDRHRENVKEAIQASKKEHNQQRKDGNPRWHESLASVSEADVKADRGEITEAAAEMEQHMRQAKMNGQKPASPGTSTGKGAGMMT</sequence>
<dbReference type="EMBL" id="LDEV01002306">
    <property type="protein sequence ID" value="KLJ09638.1"/>
    <property type="molecule type" value="Genomic_DNA"/>
</dbReference>
<feature type="transmembrane region" description="Helical" evidence="2">
    <location>
        <begin position="66"/>
        <end position="84"/>
    </location>
</feature>
<comment type="caution">
    <text evidence="3">The sequence shown here is derived from an EMBL/GenBank/DDBJ whole genome shotgun (WGS) entry which is preliminary data.</text>
</comment>
<feature type="region of interest" description="Disordered" evidence="1">
    <location>
        <begin position="198"/>
        <end position="270"/>
    </location>
</feature>
<name>A0A0H1BES8_9EURO</name>
<accession>A0A0H1BES8</accession>
<evidence type="ECO:0000256" key="1">
    <source>
        <dbReference type="SAM" id="MobiDB-lite"/>
    </source>
</evidence>
<protein>
    <submittedName>
        <fullName evidence="3">Uncharacterized protein</fullName>
    </submittedName>
</protein>
<reference evidence="4" key="1">
    <citation type="journal article" date="2015" name="PLoS Genet.">
        <title>The dynamic genome and transcriptome of the human fungal pathogen Blastomyces and close relative Emmonsia.</title>
        <authorList>
            <person name="Munoz J.F."/>
            <person name="Gauthier G.M."/>
            <person name="Desjardins C.A."/>
            <person name="Gallo J.E."/>
            <person name="Holder J."/>
            <person name="Sullivan T.D."/>
            <person name="Marty A.J."/>
            <person name="Carmen J.C."/>
            <person name="Chen Z."/>
            <person name="Ding L."/>
            <person name="Gujja S."/>
            <person name="Magrini V."/>
            <person name="Misas E."/>
            <person name="Mitreva M."/>
            <person name="Priest M."/>
            <person name="Saif S."/>
            <person name="Whiston E.A."/>
            <person name="Young S."/>
            <person name="Zeng Q."/>
            <person name="Goldman W.E."/>
            <person name="Mardis E.R."/>
            <person name="Taylor J.W."/>
            <person name="McEwen J.G."/>
            <person name="Clay O.K."/>
            <person name="Klein B.S."/>
            <person name="Cuomo C.A."/>
        </authorList>
    </citation>
    <scope>NUCLEOTIDE SEQUENCE [LARGE SCALE GENOMIC DNA]</scope>
    <source>
        <strain evidence="4">UAMH 139</strain>
    </source>
</reference>
<organism evidence="3 4">
    <name type="scientific">Blastomyces silverae</name>
    <dbReference type="NCBI Taxonomy" id="2060906"/>
    <lineage>
        <taxon>Eukaryota</taxon>
        <taxon>Fungi</taxon>
        <taxon>Dikarya</taxon>
        <taxon>Ascomycota</taxon>
        <taxon>Pezizomycotina</taxon>
        <taxon>Eurotiomycetes</taxon>
        <taxon>Eurotiomycetidae</taxon>
        <taxon>Onygenales</taxon>
        <taxon>Ajellomycetaceae</taxon>
        <taxon>Blastomyces</taxon>
    </lineage>
</organism>
<keyword evidence="2" id="KW-0812">Transmembrane</keyword>
<keyword evidence="2" id="KW-1133">Transmembrane helix</keyword>
<dbReference type="Proteomes" id="UP000053573">
    <property type="component" value="Unassembled WGS sequence"/>
</dbReference>
<evidence type="ECO:0000313" key="4">
    <source>
        <dbReference type="Proteomes" id="UP000053573"/>
    </source>
</evidence>